<evidence type="ECO:0000313" key="2">
    <source>
        <dbReference type="Proteomes" id="UP001371456"/>
    </source>
</evidence>
<evidence type="ECO:0000313" key="1">
    <source>
        <dbReference type="EMBL" id="KAK6791235.1"/>
    </source>
</evidence>
<protein>
    <submittedName>
        <fullName evidence="1">Uncharacterized protein</fullName>
    </submittedName>
</protein>
<accession>A0AAN8TQB2</accession>
<dbReference type="EMBL" id="JBANQN010000004">
    <property type="protein sequence ID" value="KAK6791235.1"/>
    <property type="molecule type" value="Genomic_DNA"/>
</dbReference>
<proteinExistence type="predicted"/>
<dbReference type="AlphaFoldDB" id="A0AAN8TQB2"/>
<reference evidence="1 2" key="1">
    <citation type="submission" date="2024-02" db="EMBL/GenBank/DDBJ databases">
        <title>de novo genome assembly of Solanum bulbocastanum strain 11H21.</title>
        <authorList>
            <person name="Hosaka A.J."/>
        </authorList>
    </citation>
    <scope>NUCLEOTIDE SEQUENCE [LARGE SCALE GENOMIC DNA]</scope>
    <source>
        <tissue evidence="1">Young leaves</tissue>
    </source>
</reference>
<name>A0AAN8TQB2_SOLBU</name>
<keyword evidence="2" id="KW-1185">Reference proteome</keyword>
<gene>
    <name evidence="1" type="ORF">RDI58_010316</name>
</gene>
<dbReference type="Proteomes" id="UP001371456">
    <property type="component" value="Unassembled WGS sequence"/>
</dbReference>
<comment type="caution">
    <text evidence="1">The sequence shown here is derived from an EMBL/GenBank/DDBJ whole genome shotgun (WGS) entry which is preliminary data.</text>
</comment>
<sequence>MNTKVQESEGTFKNSLEVLDQPIMREVENHSHILQGGVEGIRNESTHELVKAGGKMEVTVVEGRDSRASDKGPLVQMEDAMVINEGVNNEVNLVIVRIEENNVEVAHQQMPNEQLENSLVYAFFSNSLTNFEAK</sequence>
<organism evidence="1 2">
    <name type="scientific">Solanum bulbocastanum</name>
    <name type="common">Wild potato</name>
    <dbReference type="NCBI Taxonomy" id="147425"/>
    <lineage>
        <taxon>Eukaryota</taxon>
        <taxon>Viridiplantae</taxon>
        <taxon>Streptophyta</taxon>
        <taxon>Embryophyta</taxon>
        <taxon>Tracheophyta</taxon>
        <taxon>Spermatophyta</taxon>
        <taxon>Magnoliopsida</taxon>
        <taxon>eudicotyledons</taxon>
        <taxon>Gunneridae</taxon>
        <taxon>Pentapetalae</taxon>
        <taxon>asterids</taxon>
        <taxon>lamiids</taxon>
        <taxon>Solanales</taxon>
        <taxon>Solanaceae</taxon>
        <taxon>Solanoideae</taxon>
        <taxon>Solaneae</taxon>
        <taxon>Solanum</taxon>
    </lineage>
</organism>